<proteinExistence type="predicted"/>
<protein>
    <submittedName>
        <fullName evidence="1">Uncharacterized protein</fullName>
    </submittedName>
</protein>
<dbReference type="Proteomes" id="UP001283361">
    <property type="component" value="Unassembled WGS sequence"/>
</dbReference>
<keyword evidence="2" id="KW-1185">Reference proteome</keyword>
<evidence type="ECO:0000313" key="2">
    <source>
        <dbReference type="Proteomes" id="UP001283361"/>
    </source>
</evidence>
<organism evidence="1 2">
    <name type="scientific">Elysia crispata</name>
    <name type="common">lettuce slug</name>
    <dbReference type="NCBI Taxonomy" id="231223"/>
    <lineage>
        <taxon>Eukaryota</taxon>
        <taxon>Metazoa</taxon>
        <taxon>Spiralia</taxon>
        <taxon>Lophotrochozoa</taxon>
        <taxon>Mollusca</taxon>
        <taxon>Gastropoda</taxon>
        <taxon>Heterobranchia</taxon>
        <taxon>Euthyneura</taxon>
        <taxon>Panpulmonata</taxon>
        <taxon>Sacoglossa</taxon>
        <taxon>Placobranchoidea</taxon>
        <taxon>Plakobranchidae</taxon>
        <taxon>Elysia</taxon>
    </lineage>
</organism>
<gene>
    <name evidence="1" type="ORF">RRG08_006098</name>
</gene>
<name>A0AAE1ABH8_9GAST</name>
<reference evidence="1" key="1">
    <citation type="journal article" date="2023" name="G3 (Bethesda)">
        <title>A reference genome for the long-term kleptoplast-retaining sea slug Elysia crispata morphotype clarki.</title>
        <authorList>
            <person name="Eastman K.E."/>
            <person name="Pendleton A.L."/>
            <person name="Shaikh M.A."/>
            <person name="Suttiyut T."/>
            <person name="Ogas R."/>
            <person name="Tomko P."/>
            <person name="Gavelis G."/>
            <person name="Widhalm J.R."/>
            <person name="Wisecaver J.H."/>
        </authorList>
    </citation>
    <scope>NUCLEOTIDE SEQUENCE</scope>
    <source>
        <strain evidence="1">ECLA1</strain>
    </source>
</reference>
<evidence type="ECO:0000313" key="1">
    <source>
        <dbReference type="EMBL" id="KAK3784537.1"/>
    </source>
</evidence>
<accession>A0AAE1ABH8</accession>
<dbReference type="EMBL" id="JAWDGP010002229">
    <property type="protein sequence ID" value="KAK3784537.1"/>
    <property type="molecule type" value="Genomic_DNA"/>
</dbReference>
<dbReference type="AlphaFoldDB" id="A0AAE1ABH8"/>
<sequence>MEAVKTKIIAGRNKLCKRSPVLFRFNRWPPVASRRSTFDIRLSPGECVSVLGKLPRSDALSYRVHDGRVGRTD</sequence>
<comment type="caution">
    <text evidence="1">The sequence shown here is derived from an EMBL/GenBank/DDBJ whole genome shotgun (WGS) entry which is preliminary data.</text>
</comment>